<name>A0A6J4V032_9BACT</name>
<dbReference type="SUPFAM" id="SSF53383">
    <property type="entry name" value="PLP-dependent transferases"/>
    <property type="match status" value="1"/>
</dbReference>
<dbReference type="EMBL" id="CADCWH010000271">
    <property type="protein sequence ID" value="CAA9561570.1"/>
    <property type="molecule type" value="Genomic_DNA"/>
</dbReference>
<sequence length="446" mass="46076">MIVGNDEGTDDAEGHEVSPRGPGQNGQNPYVGLSNGRGGHRYSQVGSPGYAPVSHDFRTRAVHAGEDDASPVRPLTAPIYQGSVYAFENPADFDATFGAHPPCPTYSRAGLPNTFALERAVADLEGGEDAVATASGMAAISAVFLGVLAAGDHVVVSADCYSDTAALLREGLGHFGVSTSFVDTCDPAAMTATLTPQTRIVWVETISNPAMKLCDLAALATRAHRGGALLCVDNTFATPALCRPLGHGADLVIHSATKFLGGHHDLTAGVVVGSRSLIGRLRRSVYLFGPTLGAMDAWLALRGIRTLAPRMAWVSETALTVARFLDGHPGVTAVRYPGLPGGRQDDLARDLLPDGGGGMLAFDVAGGREAADRLLREVRLIPFAPSLGGVTTTAAYPPRDDDGSPAGDGSTIRLSIGLEAAADLIADLGRGLAAVSLATLPIETLA</sequence>
<evidence type="ECO:0000256" key="4">
    <source>
        <dbReference type="RuleBase" id="RU362118"/>
    </source>
</evidence>
<dbReference type="GO" id="GO:0003962">
    <property type="term" value="F:cystathionine gamma-synthase activity"/>
    <property type="evidence" value="ECO:0007669"/>
    <property type="project" value="UniProtKB-EC"/>
</dbReference>
<dbReference type="Gene3D" id="3.40.640.10">
    <property type="entry name" value="Type I PLP-dependent aspartate aminotransferase-like (Major domain)"/>
    <property type="match status" value="1"/>
</dbReference>
<dbReference type="GO" id="GO:0019346">
    <property type="term" value="P:transsulfuration"/>
    <property type="evidence" value="ECO:0007669"/>
    <property type="project" value="InterPro"/>
</dbReference>
<dbReference type="AlphaFoldDB" id="A0A6J4V032"/>
<dbReference type="Pfam" id="PF01053">
    <property type="entry name" value="Cys_Met_Meta_PP"/>
    <property type="match status" value="1"/>
</dbReference>
<evidence type="ECO:0000256" key="2">
    <source>
        <dbReference type="ARBA" id="ARBA00022898"/>
    </source>
</evidence>
<keyword evidence="6" id="KW-0808">Transferase</keyword>
<evidence type="ECO:0000256" key="5">
    <source>
        <dbReference type="SAM" id="MobiDB-lite"/>
    </source>
</evidence>
<evidence type="ECO:0000256" key="3">
    <source>
        <dbReference type="PIRSR" id="PIRSR001434-2"/>
    </source>
</evidence>
<proteinExistence type="inferred from homology"/>
<dbReference type="PIRSF" id="PIRSF001434">
    <property type="entry name" value="CGS"/>
    <property type="match status" value="1"/>
</dbReference>
<organism evidence="6">
    <name type="scientific">uncultured Thermomicrobiales bacterium</name>
    <dbReference type="NCBI Taxonomy" id="1645740"/>
    <lineage>
        <taxon>Bacteria</taxon>
        <taxon>Pseudomonadati</taxon>
        <taxon>Thermomicrobiota</taxon>
        <taxon>Thermomicrobia</taxon>
        <taxon>Thermomicrobiales</taxon>
        <taxon>environmental samples</taxon>
    </lineage>
</organism>
<dbReference type="InterPro" id="IPR015422">
    <property type="entry name" value="PyrdxlP-dep_Trfase_small"/>
</dbReference>
<dbReference type="GO" id="GO:0005737">
    <property type="term" value="C:cytoplasm"/>
    <property type="evidence" value="ECO:0007669"/>
    <property type="project" value="TreeGrafter"/>
</dbReference>
<feature type="region of interest" description="Disordered" evidence="5">
    <location>
        <begin position="1"/>
        <end position="54"/>
    </location>
</feature>
<gene>
    <name evidence="6" type="ORF">AVDCRST_MAG70-1711</name>
</gene>
<dbReference type="EC" id="2.5.1.49" evidence="6"/>
<dbReference type="EC" id="2.5.1.48" evidence="6"/>
<evidence type="ECO:0000313" key="6">
    <source>
        <dbReference type="EMBL" id="CAA9561570.1"/>
    </source>
</evidence>
<dbReference type="InterPro" id="IPR000277">
    <property type="entry name" value="Cys/Met-Metab_PyrdxlP-dep_enz"/>
</dbReference>
<keyword evidence="2 3" id="KW-0663">Pyridoxal phosphate</keyword>
<dbReference type="GO" id="GO:0019343">
    <property type="term" value="P:cysteine biosynthetic process via cystathionine"/>
    <property type="evidence" value="ECO:0007669"/>
    <property type="project" value="TreeGrafter"/>
</dbReference>
<dbReference type="GO" id="GO:0004123">
    <property type="term" value="F:cystathionine gamma-lyase activity"/>
    <property type="evidence" value="ECO:0007669"/>
    <property type="project" value="TreeGrafter"/>
</dbReference>
<feature type="modified residue" description="N6-(pyridoxal phosphate)lysine" evidence="3">
    <location>
        <position position="258"/>
    </location>
</feature>
<dbReference type="CDD" id="cd00614">
    <property type="entry name" value="CGS_like"/>
    <property type="match status" value="1"/>
</dbReference>
<dbReference type="FunFam" id="3.40.640.10:FF:000046">
    <property type="entry name" value="Cystathionine gamma-lyase"/>
    <property type="match status" value="1"/>
</dbReference>
<accession>A0A6J4V032</accession>
<dbReference type="PANTHER" id="PTHR11808">
    <property type="entry name" value="TRANS-SULFURATION ENZYME FAMILY MEMBER"/>
    <property type="match status" value="1"/>
</dbReference>
<dbReference type="PANTHER" id="PTHR11808:SF85">
    <property type="entry name" value="CYSTATHIONINE GAMMA-LYASE-RELATED"/>
    <property type="match status" value="1"/>
</dbReference>
<dbReference type="GO" id="GO:0030170">
    <property type="term" value="F:pyridoxal phosphate binding"/>
    <property type="evidence" value="ECO:0007669"/>
    <property type="project" value="InterPro"/>
</dbReference>
<dbReference type="InterPro" id="IPR054542">
    <property type="entry name" value="Cys_met_metab_PP"/>
</dbReference>
<protein>
    <submittedName>
        <fullName evidence="6">O-acetylhomoserine sulfhydrylase / O-succinylhomoserine sulfhydrylase</fullName>
        <ecNumber evidence="6">2.5.1.48</ecNumber>
        <ecNumber evidence="6">2.5.1.49</ecNumber>
    </submittedName>
</protein>
<evidence type="ECO:0000256" key="1">
    <source>
        <dbReference type="ARBA" id="ARBA00001933"/>
    </source>
</evidence>
<dbReference type="PROSITE" id="PS00868">
    <property type="entry name" value="CYS_MET_METAB_PP"/>
    <property type="match status" value="1"/>
</dbReference>
<dbReference type="InterPro" id="IPR015424">
    <property type="entry name" value="PyrdxlP-dep_Trfase"/>
</dbReference>
<dbReference type="GO" id="GO:0003961">
    <property type="term" value="F:O-acetylhomoserine aminocarboxypropyltransferase activity"/>
    <property type="evidence" value="ECO:0007669"/>
    <property type="project" value="UniProtKB-EC"/>
</dbReference>
<dbReference type="Gene3D" id="3.90.1150.10">
    <property type="entry name" value="Aspartate Aminotransferase, domain 1"/>
    <property type="match status" value="1"/>
</dbReference>
<reference evidence="6" key="1">
    <citation type="submission" date="2020-02" db="EMBL/GenBank/DDBJ databases">
        <authorList>
            <person name="Meier V. D."/>
        </authorList>
    </citation>
    <scope>NUCLEOTIDE SEQUENCE</scope>
    <source>
        <strain evidence="6">AVDCRST_MAG70</strain>
    </source>
</reference>
<comment type="cofactor">
    <cofactor evidence="1 4">
        <name>pyridoxal 5'-phosphate</name>
        <dbReference type="ChEBI" id="CHEBI:597326"/>
    </cofactor>
</comment>
<comment type="similarity">
    <text evidence="4">Belongs to the trans-sulfuration enzymes family.</text>
</comment>
<dbReference type="InterPro" id="IPR015421">
    <property type="entry name" value="PyrdxlP-dep_Trfase_major"/>
</dbReference>